<dbReference type="GO" id="GO:0045493">
    <property type="term" value="P:xylan catabolic process"/>
    <property type="evidence" value="ECO:0007669"/>
    <property type="project" value="UniProtKB-UniPathway"/>
</dbReference>
<evidence type="ECO:0000259" key="12">
    <source>
        <dbReference type="PROSITE" id="PS51760"/>
    </source>
</evidence>
<dbReference type="Pfam" id="PF00331">
    <property type="entry name" value="Glyco_hydro_10"/>
    <property type="match status" value="1"/>
</dbReference>
<evidence type="ECO:0000256" key="11">
    <source>
        <dbReference type="SAM" id="SignalP"/>
    </source>
</evidence>
<reference evidence="13 14" key="1">
    <citation type="journal article" date="2014" name="Nat. Commun.">
        <title>Multiple recent horizontal transfers of a large genomic region in cheese making fungi.</title>
        <authorList>
            <person name="Cheeseman K."/>
            <person name="Ropars J."/>
            <person name="Renault P."/>
            <person name="Dupont J."/>
            <person name="Gouzy J."/>
            <person name="Branca A."/>
            <person name="Abraham A.L."/>
            <person name="Ceppi M."/>
            <person name="Conseiller E."/>
            <person name="Debuchy R."/>
            <person name="Malagnac F."/>
            <person name="Goarin A."/>
            <person name="Silar P."/>
            <person name="Lacoste S."/>
            <person name="Sallet E."/>
            <person name="Bensimon A."/>
            <person name="Giraud T."/>
            <person name="Brygoo Y."/>
        </authorList>
    </citation>
    <scope>NUCLEOTIDE SEQUENCE [LARGE SCALE GENOMIC DNA]</scope>
    <source>
        <strain evidence="14">FM 013</strain>
    </source>
</reference>
<gene>
    <name evidence="13" type="ORF">PCAMFM013_S022g000214</name>
</gene>
<evidence type="ECO:0000256" key="7">
    <source>
        <dbReference type="ARBA" id="ARBA00022801"/>
    </source>
</evidence>
<evidence type="ECO:0000256" key="8">
    <source>
        <dbReference type="ARBA" id="ARBA00023277"/>
    </source>
</evidence>
<dbReference type="InterPro" id="IPR001000">
    <property type="entry name" value="GH10_dom"/>
</dbReference>
<dbReference type="PRINTS" id="PR00134">
    <property type="entry name" value="GLHYDRLASE10"/>
</dbReference>
<feature type="chain" id="PRO_5005195590" description="Beta-xylanase" evidence="11">
    <location>
        <begin position="18"/>
        <end position="360"/>
    </location>
</feature>
<keyword evidence="14" id="KW-1185">Reference proteome</keyword>
<dbReference type="EMBL" id="HG793155">
    <property type="protein sequence ID" value="CRL27534.1"/>
    <property type="molecule type" value="Genomic_DNA"/>
</dbReference>
<dbReference type="InterPro" id="IPR017853">
    <property type="entry name" value="GH"/>
</dbReference>
<evidence type="ECO:0000256" key="6">
    <source>
        <dbReference type="ARBA" id="ARBA00022651"/>
    </source>
</evidence>
<dbReference type="PROSITE" id="PS51760">
    <property type="entry name" value="GH10_2"/>
    <property type="match status" value="1"/>
</dbReference>
<dbReference type="SMART" id="SM00633">
    <property type="entry name" value="Glyco_10"/>
    <property type="match status" value="1"/>
</dbReference>
<keyword evidence="7 10" id="KW-0378">Hydrolase</keyword>
<evidence type="ECO:0000256" key="10">
    <source>
        <dbReference type="RuleBase" id="RU361174"/>
    </source>
</evidence>
<proteinExistence type="inferred from homology"/>
<keyword evidence="6" id="KW-0858">Xylan degradation</keyword>
<evidence type="ECO:0000256" key="2">
    <source>
        <dbReference type="ARBA" id="ARBA00004613"/>
    </source>
</evidence>
<keyword evidence="11" id="KW-0732">Signal</keyword>
<organism evidence="13 14">
    <name type="scientific">Penicillium camemberti (strain FM 013)</name>
    <dbReference type="NCBI Taxonomy" id="1429867"/>
    <lineage>
        <taxon>Eukaryota</taxon>
        <taxon>Fungi</taxon>
        <taxon>Dikarya</taxon>
        <taxon>Ascomycota</taxon>
        <taxon>Pezizomycotina</taxon>
        <taxon>Eurotiomycetes</taxon>
        <taxon>Eurotiomycetidae</taxon>
        <taxon>Eurotiales</taxon>
        <taxon>Aspergillaceae</taxon>
        <taxon>Penicillium</taxon>
    </lineage>
</organism>
<evidence type="ECO:0000256" key="3">
    <source>
        <dbReference type="ARBA" id="ARBA00004851"/>
    </source>
</evidence>
<dbReference type="STRING" id="1429867.A0A0G4PME7"/>
<keyword evidence="5" id="KW-0964">Secreted</keyword>
<comment type="catalytic activity">
    <reaction evidence="1 10">
        <text>Endohydrolysis of (1-&gt;4)-beta-D-xylosidic linkages in xylans.</text>
        <dbReference type="EC" id="3.2.1.8"/>
    </reaction>
</comment>
<keyword evidence="10" id="KW-0326">Glycosidase</keyword>
<dbReference type="UniPathway" id="UPA00114"/>
<dbReference type="Gene3D" id="3.20.20.80">
    <property type="entry name" value="Glycosidases"/>
    <property type="match status" value="1"/>
</dbReference>
<protein>
    <recommendedName>
        <fullName evidence="10">Beta-xylanase</fullName>
        <ecNumber evidence="10">3.2.1.8</ecNumber>
    </recommendedName>
</protein>
<comment type="similarity">
    <text evidence="4 10">Belongs to the glycosyl hydrolase 10 (cellulase F) family.</text>
</comment>
<dbReference type="GO" id="GO:0031176">
    <property type="term" value="F:endo-1,4-beta-xylanase activity"/>
    <property type="evidence" value="ECO:0007669"/>
    <property type="project" value="UniProtKB-EC"/>
</dbReference>
<evidence type="ECO:0000256" key="1">
    <source>
        <dbReference type="ARBA" id="ARBA00000681"/>
    </source>
</evidence>
<comment type="pathway">
    <text evidence="3">Glycan degradation; xylan degradation.</text>
</comment>
<keyword evidence="9 10" id="KW-0624">Polysaccharide degradation</keyword>
<feature type="domain" description="GH10" evidence="12">
    <location>
        <begin position="44"/>
        <end position="351"/>
    </location>
</feature>
<sequence>MRPFVAITALLACLAQAAPKHQDRNNYNLNALAQARGKQWFGTAADIPGTDETTDTAYLKILKSQFGEITPANALKFMYTEQEQNKFNFTDGDYFMDLAERFDSKVRCHNLVWMSQVSDFVTSKTWTAEELTAVMKNHIFKTVQHFGKRCASWDVVNEAINDDGTFSSSVWYDTIGEEYFYLAFQYAQQALSQIGANDVQLYYNDYGIENPGTKADAVLQLVKNLRKRGIRIDGIGLESHFIVGQTPSLADQLATKKAYIKADLDVIVTELDIRFAEEPYYTADVQKQQAADYYLTVQSCLQAGSRCLGVVVWDFYDKYSWVPETFAGQGGATLFNDTLEAKSAYYAVVEALQGKKCTVC</sequence>
<dbReference type="Proteomes" id="UP000053732">
    <property type="component" value="Unassembled WGS sequence"/>
</dbReference>
<evidence type="ECO:0000256" key="5">
    <source>
        <dbReference type="ARBA" id="ARBA00022525"/>
    </source>
</evidence>
<feature type="signal peptide" evidence="11">
    <location>
        <begin position="1"/>
        <end position="17"/>
    </location>
</feature>
<name>A0A0G4PME7_PENC3</name>
<accession>A0A0G4PME7</accession>
<evidence type="ECO:0000256" key="9">
    <source>
        <dbReference type="ARBA" id="ARBA00023326"/>
    </source>
</evidence>
<keyword evidence="8 10" id="KW-0119">Carbohydrate metabolism</keyword>
<dbReference type="SUPFAM" id="SSF51445">
    <property type="entry name" value="(Trans)glycosidases"/>
    <property type="match status" value="1"/>
</dbReference>
<dbReference type="GO" id="GO:0005576">
    <property type="term" value="C:extracellular region"/>
    <property type="evidence" value="ECO:0007669"/>
    <property type="project" value="UniProtKB-SubCell"/>
</dbReference>
<evidence type="ECO:0000256" key="4">
    <source>
        <dbReference type="ARBA" id="ARBA00007495"/>
    </source>
</evidence>
<evidence type="ECO:0000313" key="14">
    <source>
        <dbReference type="Proteomes" id="UP000053732"/>
    </source>
</evidence>
<dbReference type="EC" id="3.2.1.8" evidence="10"/>
<dbReference type="AlphaFoldDB" id="A0A0G4PME7"/>
<evidence type="ECO:0000313" key="13">
    <source>
        <dbReference type="EMBL" id="CRL27534.1"/>
    </source>
</evidence>
<dbReference type="InterPro" id="IPR044846">
    <property type="entry name" value="GH10"/>
</dbReference>
<comment type="subcellular location">
    <subcellularLocation>
        <location evidence="2">Secreted</location>
    </subcellularLocation>
</comment>
<dbReference type="PANTHER" id="PTHR31490:SF35">
    <property type="entry name" value="ENDO-1,4-BETA-XYLANASE"/>
    <property type="match status" value="1"/>
</dbReference>
<dbReference type="PANTHER" id="PTHR31490">
    <property type="entry name" value="GLYCOSYL HYDROLASE"/>
    <property type="match status" value="1"/>
</dbReference>